<dbReference type="Proteomes" id="UP001558613">
    <property type="component" value="Unassembled WGS sequence"/>
</dbReference>
<evidence type="ECO:0000313" key="1">
    <source>
        <dbReference type="EMBL" id="KAL1249421.1"/>
    </source>
</evidence>
<dbReference type="PANTHER" id="PTHR47027">
    <property type="entry name" value="REVERSE TRANSCRIPTASE DOMAIN-CONTAINING PROTEIN"/>
    <property type="match status" value="1"/>
</dbReference>
<gene>
    <name evidence="1" type="ORF">QQF64_020426</name>
</gene>
<dbReference type="EMBL" id="JAYMGO010000023">
    <property type="protein sequence ID" value="KAL1249421.1"/>
    <property type="molecule type" value="Genomic_DNA"/>
</dbReference>
<accession>A0ABR3LBH8</accession>
<protein>
    <recommendedName>
        <fullName evidence="3">Reverse transcriptase domain-containing protein</fullName>
    </recommendedName>
</protein>
<evidence type="ECO:0000313" key="2">
    <source>
        <dbReference type="Proteomes" id="UP001558613"/>
    </source>
</evidence>
<sequence>MVPESRERSTVDMIFSVRQLQEKCREQKMPLYTTFIDLNKVYDLVSRRGLFQRLKKIGCPPQLLSITASFLNDIKGTVNFR</sequence>
<dbReference type="PANTHER" id="PTHR47027:SF20">
    <property type="entry name" value="REVERSE TRANSCRIPTASE-LIKE PROTEIN WITH RNA-DIRECTED DNA POLYMERASE DOMAIN"/>
    <property type="match status" value="1"/>
</dbReference>
<organism evidence="1 2">
    <name type="scientific">Cirrhinus molitorella</name>
    <name type="common">mud carp</name>
    <dbReference type="NCBI Taxonomy" id="172907"/>
    <lineage>
        <taxon>Eukaryota</taxon>
        <taxon>Metazoa</taxon>
        <taxon>Chordata</taxon>
        <taxon>Craniata</taxon>
        <taxon>Vertebrata</taxon>
        <taxon>Euteleostomi</taxon>
        <taxon>Actinopterygii</taxon>
        <taxon>Neopterygii</taxon>
        <taxon>Teleostei</taxon>
        <taxon>Ostariophysi</taxon>
        <taxon>Cypriniformes</taxon>
        <taxon>Cyprinidae</taxon>
        <taxon>Labeoninae</taxon>
        <taxon>Labeonini</taxon>
        <taxon>Cirrhinus</taxon>
    </lineage>
</organism>
<proteinExistence type="predicted"/>
<keyword evidence="2" id="KW-1185">Reference proteome</keyword>
<evidence type="ECO:0008006" key="3">
    <source>
        <dbReference type="Google" id="ProtNLM"/>
    </source>
</evidence>
<reference evidence="1 2" key="1">
    <citation type="submission" date="2023-09" db="EMBL/GenBank/DDBJ databases">
        <authorList>
            <person name="Wang M."/>
        </authorList>
    </citation>
    <scope>NUCLEOTIDE SEQUENCE [LARGE SCALE GENOMIC DNA]</scope>
    <source>
        <strain evidence="1">GT-2023</strain>
        <tissue evidence="1">Liver</tissue>
    </source>
</reference>
<name>A0ABR3LBH8_9TELE</name>
<comment type="caution">
    <text evidence="1">The sequence shown here is derived from an EMBL/GenBank/DDBJ whole genome shotgun (WGS) entry which is preliminary data.</text>
</comment>